<keyword evidence="6" id="KW-0227">DNA damage</keyword>
<evidence type="ECO:0000256" key="1">
    <source>
        <dbReference type="ARBA" id="ARBA00001946"/>
    </source>
</evidence>
<evidence type="ECO:0000256" key="10">
    <source>
        <dbReference type="ARBA" id="ARBA00035861"/>
    </source>
</evidence>
<comment type="cofactor">
    <cofactor evidence="1">
        <name>Mg(2+)</name>
        <dbReference type="ChEBI" id="CHEBI:18420"/>
    </cofactor>
</comment>
<keyword evidence="9" id="KW-0234">DNA repair</keyword>
<dbReference type="GO" id="GO:0008413">
    <property type="term" value="F:8-oxo-7,8-dihydroguanosine triphosphate pyrophosphatase activity"/>
    <property type="evidence" value="ECO:0007669"/>
    <property type="project" value="TreeGrafter"/>
</dbReference>
<dbReference type="AlphaFoldDB" id="A0A0R1WMS8"/>
<keyword evidence="14" id="KW-1185">Reference proteome</keyword>
<evidence type="ECO:0000256" key="6">
    <source>
        <dbReference type="ARBA" id="ARBA00022763"/>
    </source>
</evidence>
<dbReference type="eggNOG" id="COG0494">
    <property type="taxonomic scope" value="Bacteria"/>
</dbReference>
<evidence type="ECO:0000256" key="3">
    <source>
        <dbReference type="ARBA" id="ARBA00022457"/>
    </source>
</evidence>
<dbReference type="STRING" id="1423755.FC40_GL000478"/>
<dbReference type="InterPro" id="IPR047127">
    <property type="entry name" value="MutT-like"/>
</dbReference>
<dbReference type="CDD" id="cd03425">
    <property type="entry name" value="NUDIX_MutT_NudA_like"/>
    <property type="match status" value="1"/>
</dbReference>
<dbReference type="InterPro" id="IPR000086">
    <property type="entry name" value="NUDIX_hydrolase_dom"/>
</dbReference>
<keyword evidence="4" id="KW-0235">DNA replication</keyword>
<accession>A0A0R1WMS8</accession>
<dbReference type="Proteomes" id="UP000051054">
    <property type="component" value="Unassembled WGS sequence"/>
</dbReference>
<dbReference type="InterPro" id="IPR020476">
    <property type="entry name" value="Nudix_hydrolase"/>
</dbReference>
<evidence type="ECO:0000256" key="7">
    <source>
        <dbReference type="ARBA" id="ARBA00022801"/>
    </source>
</evidence>
<evidence type="ECO:0000313" key="14">
    <source>
        <dbReference type="Proteomes" id="UP000051054"/>
    </source>
</evidence>
<dbReference type="Gene3D" id="3.90.79.10">
    <property type="entry name" value="Nucleoside Triphosphate Pyrophosphohydrolase"/>
    <property type="match status" value="1"/>
</dbReference>
<evidence type="ECO:0000256" key="9">
    <source>
        <dbReference type="ARBA" id="ARBA00023204"/>
    </source>
</evidence>
<evidence type="ECO:0000313" key="13">
    <source>
        <dbReference type="EMBL" id="KRM19184.1"/>
    </source>
</evidence>
<feature type="domain" description="Nudix hydrolase" evidence="12">
    <location>
        <begin position="4"/>
        <end position="131"/>
    </location>
</feature>
<dbReference type="PATRIC" id="fig|1423755.3.peg.531"/>
<protein>
    <recommendedName>
        <fullName evidence="11">8-oxo-dGTP diphosphatase</fullName>
        <ecNumber evidence="11">3.6.1.55</ecNumber>
    </recommendedName>
</protein>
<proteinExistence type="inferred from homology"/>
<name>A0A0R1WMS8_9LACO</name>
<evidence type="ECO:0000256" key="11">
    <source>
        <dbReference type="ARBA" id="ARBA00038905"/>
    </source>
</evidence>
<dbReference type="PROSITE" id="PS51462">
    <property type="entry name" value="NUDIX"/>
    <property type="match status" value="1"/>
</dbReference>
<dbReference type="InterPro" id="IPR015797">
    <property type="entry name" value="NUDIX_hydrolase-like_dom_sf"/>
</dbReference>
<dbReference type="GO" id="GO:0044716">
    <property type="term" value="F:8-oxo-GDP phosphatase activity"/>
    <property type="evidence" value="ECO:0007669"/>
    <property type="project" value="TreeGrafter"/>
</dbReference>
<dbReference type="GO" id="GO:0006281">
    <property type="term" value="P:DNA repair"/>
    <property type="evidence" value="ECO:0007669"/>
    <property type="project" value="UniProtKB-KW"/>
</dbReference>
<dbReference type="PANTHER" id="PTHR47707:SF1">
    <property type="entry name" value="NUDIX HYDROLASE FAMILY PROTEIN"/>
    <property type="match status" value="1"/>
</dbReference>
<dbReference type="GO" id="GO:0006260">
    <property type="term" value="P:DNA replication"/>
    <property type="evidence" value="ECO:0007669"/>
    <property type="project" value="UniProtKB-KW"/>
</dbReference>
<dbReference type="PANTHER" id="PTHR47707">
    <property type="entry name" value="8-OXO-DGTP DIPHOSPHATASE"/>
    <property type="match status" value="1"/>
</dbReference>
<evidence type="ECO:0000256" key="5">
    <source>
        <dbReference type="ARBA" id="ARBA00022723"/>
    </source>
</evidence>
<evidence type="ECO:0000256" key="8">
    <source>
        <dbReference type="ARBA" id="ARBA00022842"/>
    </source>
</evidence>
<dbReference type="EC" id="3.6.1.55" evidence="11"/>
<dbReference type="EMBL" id="AZGD01000087">
    <property type="protein sequence ID" value="KRM19184.1"/>
    <property type="molecule type" value="Genomic_DNA"/>
</dbReference>
<evidence type="ECO:0000259" key="12">
    <source>
        <dbReference type="PROSITE" id="PS51462"/>
    </source>
</evidence>
<keyword evidence="5" id="KW-0479">Metal-binding</keyword>
<dbReference type="GO" id="GO:0035539">
    <property type="term" value="F:8-oxo-7,8-dihydrodeoxyguanosine triphosphate pyrophosphatase activity"/>
    <property type="evidence" value="ECO:0007669"/>
    <property type="project" value="UniProtKB-EC"/>
</dbReference>
<dbReference type="GO" id="GO:0046872">
    <property type="term" value="F:metal ion binding"/>
    <property type="evidence" value="ECO:0007669"/>
    <property type="project" value="UniProtKB-KW"/>
</dbReference>
<gene>
    <name evidence="13" type="ORF">FC40_GL000478</name>
</gene>
<comment type="caution">
    <text evidence="13">The sequence shown here is derived from an EMBL/GenBank/DDBJ whole genome shotgun (WGS) entry which is preliminary data.</text>
</comment>
<evidence type="ECO:0000256" key="4">
    <source>
        <dbReference type="ARBA" id="ARBA00022705"/>
    </source>
</evidence>
<keyword evidence="3" id="KW-0515">Mutator protein</keyword>
<dbReference type="OrthoDB" id="9810648at2"/>
<keyword evidence="7" id="KW-0378">Hydrolase</keyword>
<sequence length="140" mass="15886">MAKKLIKVVGAALVSGDKILTTKRNSDRILGDLWEFPGGKIEPNETPQAALKRELEEEFDDEIIVGDHIATASYEYDFGIVELSVYFAKLVTKNFELIAHSEVKWRTVDEFDEITWAPADVPIVEAMKQIKIEDVKFDDK</sequence>
<comment type="similarity">
    <text evidence="2">Belongs to the Nudix hydrolase family.</text>
</comment>
<dbReference type="SUPFAM" id="SSF55811">
    <property type="entry name" value="Nudix"/>
    <property type="match status" value="1"/>
</dbReference>
<dbReference type="Pfam" id="PF00293">
    <property type="entry name" value="NUDIX"/>
    <property type="match status" value="1"/>
</dbReference>
<organism evidence="13 14">
    <name type="scientific">Ligilactobacillus hayakitensis DSM 18933 = JCM 14209</name>
    <dbReference type="NCBI Taxonomy" id="1423755"/>
    <lineage>
        <taxon>Bacteria</taxon>
        <taxon>Bacillati</taxon>
        <taxon>Bacillota</taxon>
        <taxon>Bacilli</taxon>
        <taxon>Lactobacillales</taxon>
        <taxon>Lactobacillaceae</taxon>
        <taxon>Ligilactobacillus</taxon>
    </lineage>
</organism>
<evidence type="ECO:0000256" key="2">
    <source>
        <dbReference type="ARBA" id="ARBA00005582"/>
    </source>
</evidence>
<dbReference type="RefSeq" id="WP_025022296.1">
    <property type="nucleotide sequence ID" value="NZ_AZGD01000087.1"/>
</dbReference>
<dbReference type="GO" id="GO:0044715">
    <property type="term" value="F:8-oxo-dGDP phosphatase activity"/>
    <property type="evidence" value="ECO:0007669"/>
    <property type="project" value="TreeGrafter"/>
</dbReference>
<reference evidence="13 14" key="1">
    <citation type="journal article" date="2015" name="Genome Announc.">
        <title>Expanding the biotechnology potential of lactobacilli through comparative genomics of 213 strains and associated genera.</title>
        <authorList>
            <person name="Sun Z."/>
            <person name="Harris H.M."/>
            <person name="McCann A."/>
            <person name="Guo C."/>
            <person name="Argimon S."/>
            <person name="Zhang W."/>
            <person name="Yang X."/>
            <person name="Jeffery I.B."/>
            <person name="Cooney J.C."/>
            <person name="Kagawa T.F."/>
            <person name="Liu W."/>
            <person name="Song Y."/>
            <person name="Salvetti E."/>
            <person name="Wrobel A."/>
            <person name="Rasinkangas P."/>
            <person name="Parkhill J."/>
            <person name="Rea M.C."/>
            <person name="O'Sullivan O."/>
            <person name="Ritari J."/>
            <person name="Douillard F.P."/>
            <person name="Paul Ross R."/>
            <person name="Yang R."/>
            <person name="Briner A.E."/>
            <person name="Felis G.E."/>
            <person name="de Vos W.M."/>
            <person name="Barrangou R."/>
            <person name="Klaenhammer T.R."/>
            <person name="Caufield P.W."/>
            <person name="Cui Y."/>
            <person name="Zhang H."/>
            <person name="O'Toole P.W."/>
        </authorList>
    </citation>
    <scope>NUCLEOTIDE SEQUENCE [LARGE SCALE GENOMIC DNA]</scope>
    <source>
        <strain evidence="13 14">DSM 18933</strain>
    </source>
</reference>
<keyword evidence="8" id="KW-0460">Magnesium</keyword>
<dbReference type="PRINTS" id="PR00502">
    <property type="entry name" value="NUDIXFAMILY"/>
</dbReference>
<comment type="catalytic activity">
    <reaction evidence="10">
        <text>8-oxo-dGTP + H2O = 8-oxo-dGMP + diphosphate + H(+)</text>
        <dbReference type="Rhea" id="RHEA:31575"/>
        <dbReference type="ChEBI" id="CHEBI:15377"/>
        <dbReference type="ChEBI" id="CHEBI:15378"/>
        <dbReference type="ChEBI" id="CHEBI:33019"/>
        <dbReference type="ChEBI" id="CHEBI:63224"/>
        <dbReference type="ChEBI" id="CHEBI:77896"/>
        <dbReference type="EC" id="3.6.1.55"/>
    </reaction>
</comment>